<organism evidence="3 5">
    <name type="scientific">Didymodactylos carnosus</name>
    <dbReference type="NCBI Taxonomy" id="1234261"/>
    <lineage>
        <taxon>Eukaryota</taxon>
        <taxon>Metazoa</taxon>
        <taxon>Spiralia</taxon>
        <taxon>Gnathifera</taxon>
        <taxon>Rotifera</taxon>
        <taxon>Eurotatoria</taxon>
        <taxon>Bdelloidea</taxon>
        <taxon>Philodinida</taxon>
        <taxon>Philodinidae</taxon>
        <taxon>Didymodactylos</taxon>
    </lineage>
</organism>
<feature type="compositionally biased region" description="Acidic residues" evidence="1">
    <location>
        <begin position="18"/>
        <end position="31"/>
    </location>
</feature>
<feature type="domain" description="PiggyBac transposable element-derived protein" evidence="2">
    <location>
        <begin position="180"/>
        <end position="429"/>
    </location>
</feature>
<feature type="region of interest" description="Disordered" evidence="1">
    <location>
        <begin position="1"/>
        <end position="95"/>
    </location>
</feature>
<sequence>MTNTRSSKRYPVVPNGLSEEEVDSSESEDEMDAVKRSLLNESTSDDQSSSSEEDYSEAISQTTHRSKKKKKLHWKKKDFSPPPADFTESLPPPPDQELNPVDYFYLMFGKESIQLLTHQSNLYSVQTNPNKPLRITENEIKQFIGVLILTGVYSFPQQRFFWTSSTRVESQFRSSTQSSSITEYYQRQFQKNSKRGKLSADEQTIPFKGRSIMKQYMPKKPNRCSYKMFLLAGAESGICYDFVFFTGKSGKSEHGFSTKIILQLCETVPHGINHKLYFDNYYTTIQLQVELYKLGIHAVGTIRSNRFVGLVMKNENELSKEGRGAMDHRVTEVDGVRLYITRWYDNNVVNCLSTLYGCHPINLVQRWSPKEKKYIQITQPGVVKSYNQHMGGVNLIAMLISLYRINIRSQKYYLKIIFHLIDLSLVNAWLLYRRHCSQFKIPKKDIMSLLSFRISVAEDLLKSNPQPLSSQKRGRPSLHSIDKENLAPIQQLLEKDTVPDHVHIPKAFRSRPNSVFPLTPAQNRVTSHVKQQVNRTVSPVSEINKAHVHTMLNLSNQINMLGAKVDRVSSKVEQMKRLVSKVVIPCVFTLADSLVKLDEKISCMEDNCSTRDATIFWKYTAKHFTTYAPQIKALTHENDLISDPQQILDRFAEHYKNHFRLPVEEILRETKEEVQQELEFSTDPGDPFVVTYHEIENELNHLKSKRVLDP</sequence>
<feature type="compositionally biased region" description="Low complexity" evidence="1">
    <location>
        <begin position="41"/>
        <end position="50"/>
    </location>
</feature>
<evidence type="ECO:0000256" key="1">
    <source>
        <dbReference type="SAM" id="MobiDB-lite"/>
    </source>
</evidence>
<dbReference type="EMBL" id="CAJNOK010010448">
    <property type="protein sequence ID" value="CAF1116104.1"/>
    <property type="molecule type" value="Genomic_DNA"/>
</dbReference>
<proteinExistence type="predicted"/>
<evidence type="ECO:0000313" key="5">
    <source>
        <dbReference type="Proteomes" id="UP000677228"/>
    </source>
</evidence>
<evidence type="ECO:0000259" key="2">
    <source>
        <dbReference type="Pfam" id="PF13843"/>
    </source>
</evidence>
<gene>
    <name evidence="3" type="ORF">OVA965_LOCUS19958</name>
    <name evidence="4" type="ORF">TMI583_LOCUS20190</name>
</gene>
<reference evidence="3" key="1">
    <citation type="submission" date="2021-02" db="EMBL/GenBank/DDBJ databases">
        <authorList>
            <person name="Nowell W R."/>
        </authorList>
    </citation>
    <scope>NUCLEOTIDE SEQUENCE</scope>
</reference>
<feature type="compositionally biased region" description="Basic residues" evidence="1">
    <location>
        <begin position="64"/>
        <end position="76"/>
    </location>
</feature>
<dbReference type="AlphaFoldDB" id="A0A8S2E2H0"/>
<dbReference type="Proteomes" id="UP000677228">
    <property type="component" value="Unassembled WGS sequence"/>
</dbReference>
<accession>A0A8S2E2H0</accession>
<evidence type="ECO:0000313" key="3">
    <source>
        <dbReference type="EMBL" id="CAF1116104.1"/>
    </source>
</evidence>
<dbReference type="PANTHER" id="PTHR47272">
    <property type="entry name" value="DDE_TNP_1_7 DOMAIN-CONTAINING PROTEIN"/>
    <property type="match status" value="1"/>
</dbReference>
<dbReference type="PANTHER" id="PTHR47272:SF1">
    <property type="entry name" value="PIGGYBAC TRANSPOSABLE ELEMENT-DERIVED PROTEIN 3-LIKE"/>
    <property type="match status" value="1"/>
</dbReference>
<comment type="caution">
    <text evidence="3">The sequence shown here is derived from an EMBL/GenBank/DDBJ whole genome shotgun (WGS) entry which is preliminary data.</text>
</comment>
<protein>
    <recommendedName>
        <fullName evidence="2">PiggyBac transposable element-derived protein domain-containing protein</fullName>
    </recommendedName>
</protein>
<feature type="domain" description="PiggyBac transposable element-derived protein" evidence="2">
    <location>
        <begin position="99"/>
        <end position="167"/>
    </location>
</feature>
<dbReference type="Pfam" id="PF13843">
    <property type="entry name" value="DDE_Tnp_1_7"/>
    <property type="match status" value="2"/>
</dbReference>
<dbReference type="EMBL" id="CAJOBA010015170">
    <property type="protein sequence ID" value="CAF3886475.1"/>
    <property type="molecule type" value="Genomic_DNA"/>
</dbReference>
<dbReference type="Proteomes" id="UP000682733">
    <property type="component" value="Unassembled WGS sequence"/>
</dbReference>
<dbReference type="InterPro" id="IPR029526">
    <property type="entry name" value="PGBD"/>
</dbReference>
<feature type="compositionally biased region" description="Pro residues" evidence="1">
    <location>
        <begin position="80"/>
        <end position="95"/>
    </location>
</feature>
<evidence type="ECO:0000313" key="4">
    <source>
        <dbReference type="EMBL" id="CAF3886475.1"/>
    </source>
</evidence>
<name>A0A8S2E2H0_9BILA</name>